<dbReference type="GO" id="GO:0005829">
    <property type="term" value="C:cytosol"/>
    <property type="evidence" value="ECO:0007669"/>
    <property type="project" value="TreeGrafter"/>
</dbReference>
<dbReference type="SFLD" id="SFLDG01135">
    <property type="entry name" value="C1.5.6:_HAD__Beta-PGM__Phospha"/>
    <property type="match status" value="1"/>
</dbReference>
<organism evidence="1 2">
    <name type="scientific">Muricoccus nepalensis</name>
    <dbReference type="NCBI Taxonomy" id="1854500"/>
    <lineage>
        <taxon>Bacteria</taxon>
        <taxon>Pseudomonadati</taxon>
        <taxon>Pseudomonadota</taxon>
        <taxon>Alphaproteobacteria</taxon>
        <taxon>Acetobacterales</taxon>
        <taxon>Roseomonadaceae</taxon>
        <taxon>Muricoccus</taxon>
    </lineage>
</organism>
<dbReference type="PANTHER" id="PTHR43434:SF16">
    <property type="entry name" value="BLL8046 PROTEIN"/>
    <property type="match status" value="1"/>
</dbReference>
<evidence type="ECO:0000313" key="1">
    <source>
        <dbReference type="EMBL" id="TPG59213.1"/>
    </source>
</evidence>
<accession>A0A502GES8</accession>
<gene>
    <name evidence="1" type="ORF">EAH89_07425</name>
</gene>
<dbReference type="InterPro" id="IPR023198">
    <property type="entry name" value="PGP-like_dom2"/>
</dbReference>
<name>A0A502GES8_9PROT</name>
<protein>
    <submittedName>
        <fullName evidence="1">HAD family hydrolase</fullName>
    </submittedName>
</protein>
<dbReference type="InterPro" id="IPR036412">
    <property type="entry name" value="HAD-like_sf"/>
</dbReference>
<keyword evidence="1" id="KW-0378">Hydrolase</keyword>
<proteinExistence type="predicted"/>
<dbReference type="NCBIfam" id="TIGR01509">
    <property type="entry name" value="HAD-SF-IA-v3"/>
    <property type="match status" value="1"/>
</dbReference>
<sequence length="225" mass="24137">MEAVVFDVDGTLVDSVDLHARAWQDAFSDFGHEIGFGEIRGQIGKGGDQLMPVFLSPEEMEAKGEALSKHRARLMQERYLPEIRPFPGVPALFRRLREDGVRIALASSAKADELQEYKRIAGIEDLVDVETSSDDAERSKPFPDIFRAALSRLKGVAPAAAIAIGDTPYDAEAAAGAGLRTIGVLCGGFPESDLRRAGCVAIFEGPADLLARFDASPLARKAPAG</sequence>
<dbReference type="InterPro" id="IPR006439">
    <property type="entry name" value="HAD-SF_hydro_IA"/>
</dbReference>
<dbReference type="SUPFAM" id="SSF56784">
    <property type="entry name" value="HAD-like"/>
    <property type="match status" value="1"/>
</dbReference>
<comment type="caution">
    <text evidence="1">The sequence shown here is derived from an EMBL/GenBank/DDBJ whole genome shotgun (WGS) entry which is preliminary data.</text>
</comment>
<dbReference type="OrthoDB" id="414934at2"/>
<evidence type="ECO:0000313" key="2">
    <source>
        <dbReference type="Proteomes" id="UP000317078"/>
    </source>
</evidence>
<dbReference type="Gene3D" id="3.40.50.1000">
    <property type="entry name" value="HAD superfamily/HAD-like"/>
    <property type="match status" value="1"/>
</dbReference>
<dbReference type="PRINTS" id="PR00413">
    <property type="entry name" value="HADHALOGNASE"/>
</dbReference>
<dbReference type="SFLD" id="SFLDG01129">
    <property type="entry name" value="C1.5:_HAD__Beta-PGM__Phosphata"/>
    <property type="match status" value="1"/>
</dbReference>
<dbReference type="AlphaFoldDB" id="A0A502GES8"/>
<dbReference type="Pfam" id="PF00702">
    <property type="entry name" value="Hydrolase"/>
    <property type="match status" value="1"/>
</dbReference>
<dbReference type="PANTHER" id="PTHR43434">
    <property type="entry name" value="PHOSPHOGLYCOLATE PHOSPHATASE"/>
    <property type="match status" value="1"/>
</dbReference>
<dbReference type="InterPro" id="IPR050155">
    <property type="entry name" value="HAD-like_hydrolase_sf"/>
</dbReference>
<dbReference type="GO" id="GO:0006281">
    <property type="term" value="P:DNA repair"/>
    <property type="evidence" value="ECO:0007669"/>
    <property type="project" value="TreeGrafter"/>
</dbReference>
<reference evidence="1 2" key="1">
    <citation type="journal article" date="2019" name="Environ. Microbiol.">
        <title>Species interactions and distinct microbial communities in high Arctic permafrost affected cryosols are associated with the CH4 and CO2 gas fluxes.</title>
        <authorList>
            <person name="Altshuler I."/>
            <person name="Hamel J."/>
            <person name="Turney S."/>
            <person name="Magnuson E."/>
            <person name="Levesque R."/>
            <person name="Greer C."/>
            <person name="Whyte L.G."/>
        </authorList>
    </citation>
    <scope>NUCLEOTIDE SEQUENCE [LARGE SCALE GENOMIC DNA]</scope>
    <source>
        <strain evidence="1 2">S9.3B</strain>
    </source>
</reference>
<dbReference type="GO" id="GO:0008967">
    <property type="term" value="F:phosphoglycolate phosphatase activity"/>
    <property type="evidence" value="ECO:0007669"/>
    <property type="project" value="TreeGrafter"/>
</dbReference>
<dbReference type="SFLD" id="SFLDS00003">
    <property type="entry name" value="Haloacid_Dehalogenase"/>
    <property type="match status" value="1"/>
</dbReference>
<dbReference type="Proteomes" id="UP000317078">
    <property type="component" value="Unassembled WGS sequence"/>
</dbReference>
<dbReference type="EMBL" id="RCZP01000004">
    <property type="protein sequence ID" value="TPG59213.1"/>
    <property type="molecule type" value="Genomic_DNA"/>
</dbReference>
<dbReference type="InterPro" id="IPR023214">
    <property type="entry name" value="HAD_sf"/>
</dbReference>
<keyword evidence="2" id="KW-1185">Reference proteome</keyword>
<dbReference type="Gene3D" id="1.10.150.240">
    <property type="entry name" value="Putative phosphatase, domain 2"/>
    <property type="match status" value="1"/>
</dbReference>